<organism evidence="4 5">
    <name type="scientific">Papaver atlanticum</name>
    <dbReference type="NCBI Taxonomy" id="357466"/>
    <lineage>
        <taxon>Eukaryota</taxon>
        <taxon>Viridiplantae</taxon>
        <taxon>Streptophyta</taxon>
        <taxon>Embryophyta</taxon>
        <taxon>Tracheophyta</taxon>
        <taxon>Spermatophyta</taxon>
        <taxon>Magnoliopsida</taxon>
        <taxon>Ranunculales</taxon>
        <taxon>Papaveraceae</taxon>
        <taxon>Papaveroideae</taxon>
        <taxon>Papaver</taxon>
    </lineage>
</organism>
<comment type="similarity">
    <text evidence="1">Belongs to the peptidase C1 family.</text>
</comment>
<evidence type="ECO:0000256" key="2">
    <source>
        <dbReference type="ARBA" id="ARBA00023157"/>
    </source>
</evidence>
<dbReference type="GO" id="GO:0008234">
    <property type="term" value="F:cysteine-type peptidase activity"/>
    <property type="evidence" value="ECO:0007669"/>
    <property type="project" value="InterPro"/>
</dbReference>
<evidence type="ECO:0000259" key="3">
    <source>
        <dbReference type="SMART" id="SM00645"/>
    </source>
</evidence>
<evidence type="ECO:0000313" key="4">
    <source>
        <dbReference type="EMBL" id="KAI3931805.1"/>
    </source>
</evidence>
<dbReference type="Pfam" id="PF00112">
    <property type="entry name" value="Peptidase_C1"/>
    <property type="match status" value="1"/>
</dbReference>
<evidence type="ECO:0000313" key="5">
    <source>
        <dbReference type="Proteomes" id="UP001202328"/>
    </source>
</evidence>
<dbReference type="PROSITE" id="PS00139">
    <property type="entry name" value="THIOL_PROTEASE_CYS"/>
    <property type="match status" value="1"/>
</dbReference>
<dbReference type="GO" id="GO:0006508">
    <property type="term" value="P:proteolysis"/>
    <property type="evidence" value="ECO:0007669"/>
    <property type="project" value="InterPro"/>
</dbReference>
<dbReference type="InterPro" id="IPR038765">
    <property type="entry name" value="Papain-like_cys_pep_sf"/>
</dbReference>
<dbReference type="Proteomes" id="UP001202328">
    <property type="component" value="Unassembled WGS sequence"/>
</dbReference>
<dbReference type="SMART" id="SM00645">
    <property type="entry name" value="Pept_C1"/>
    <property type="match status" value="1"/>
</dbReference>
<dbReference type="CDD" id="cd02248">
    <property type="entry name" value="Peptidase_C1A"/>
    <property type="match status" value="1"/>
</dbReference>
<comment type="caution">
    <text evidence="4">The sequence shown here is derived from an EMBL/GenBank/DDBJ whole genome shotgun (WGS) entry which is preliminary data.</text>
</comment>
<reference evidence="4" key="1">
    <citation type="submission" date="2022-04" db="EMBL/GenBank/DDBJ databases">
        <title>A functionally conserved STORR gene fusion in Papaver species that diverged 16.8 million years ago.</title>
        <authorList>
            <person name="Catania T."/>
        </authorList>
    </citation>
    <scope>NUCLEOTIDE SEQUENCE</scope>
    <source>
        <strain evidence="4">S-188037</strain>
    </source>
</reference>
<protein>
    <recommendedName>
        <fullName evidence="3">Peptidase C1A papain C-terminal domain-containing protein</fullName>
    </recommendedName>
</protein>
<dbReference type="AlphaFoldDB" id="A0AAD4T147"/>
<dbReference type="SUPFAM" id="SSF54001">
    <property type="entry name" value="Cysteine proteinases"/>
    <property type="match status" value="1"/>
</dbReference>
<keyword evidence="2" id="KW-1015">Disulfide bond</keyword>
<proteinExistence type="inferred from homology"/>
<dbReference type="PANTHER" id="PTHR12411">
    <property type="entry name" value="CYSTEINE PROTEASE FAMILY C1-RELATED"/>
    <property type="match status" value="1"/>
</dbReference>
<gene>
    <name evidence="4" type="ORF">MKW98_012215</name>
</gene>
<dbReference type="InterPro" id="IPR000668">
    <property type="entry name" value="Peptidase_C1A_C"/>
</dbReference>
<dbReference type="InterPro" id="IPR039417">
    <property type="entry name" value="Peptidase_C1A_papain-like"/>
</dbReference>
<dbReference type="Gene3D" id="3.90.70.10">
    <property type="entry name" value="Cysteine proteinases"/>
    <property type="match status" value="1"/>
</dbReference>
<dbReference type="InterPro" id="IPR013128">
    <property type="entry name" value="Peptidase_C1A"/>
</dbReference>
<dbReference type="InterPro" id="IPR000169">
    <property type="entry name" value="Pept_cys_AS"/>
</dbReference>
<name>A0AAD4T147_9MAGN</name>
<sequence>MWIDVSWLVDTKHRNVELHEGETFDWRAHGALSDIRDQGPCGCCYAVTSADNIMAMHQINLEELVDLSWQEIIDHCPWNKGCGGGTTLTSYLYVLRRPGGGLSRLQHYPYIGRKNTSPGLVLPPAAVGIDAVMRVNYFSERNIMRHIKVQPISITMYWGPAIQNFHGPGIYDGKTPMTWSLHILETPRMQAHSLLLIGFGRNNDGDDFWLLQNSHGENVGDGEIYRVRRGGEQDILFGRMEDGVRTGGLVIYANFPVVAVK</sequence>
<dbReference type="EMBL" id="JAJJMB010007130">
    <property type="protein sequence ID" value="KAI3931805.1"/>
    <property type="molecule type" value="Genomic_DNA"/>
</dbReference>
<feature type="domain" description="Peptidase C1A papain C-terminal" evidence="3">
    <location>
        <begin position="20"/>
        <end position="239"/>
    </location>
</feature>
<accession>A0AAD4T147</accession>
<keyword evidence="5" id="KW-1185">Reference proteome</keyword>
<evidence type="ECO:0000256" key="1">
    <source>
        <dbReference type="ARBA" id="ARBA00008455"/>
    </source>
</evidence>